<comment type="similarity">
    <text evidence="1">Belongs to the plant acyltransferase family.</text>
</comment>
<dbReference type="InterPro" id="IPR000477">
    <property type="entry name" value="RT_dom"/>
</dbReference>
<evidence type="ECO:0000313" key="9">
    <source>
        <dbReference type="Proteomes" id="UP000245207"/>
    </source>
</evidence>
<evidence type="ECO:0000256" key="3">
    <source>
        <dbReference type="ARBA" id="ARBA00023315"/>
    </source>
</evidence>
<dbReference type="OrthoDB" id="691957at2759"/>
<accession>A0A2U1PL53</accession>
<feature type="region of interest" description="Disordered" evidence="5">
    <location>
        <begin position="293"/>
        <end position="328"/>
    </location>
</feature>
<comment type="caution">
    <text evidence="8">The sequence shown here is derived from an EMBL/GenBank/DDBJ whole genome shotgun (WGS) entry which is preliminary data.</text>
</comment>
<dbReference type="Gene3D" id="3.60.10.10">
    <property type="entry name" value="Endonuclease/exonuclease/phosphatase"/>
    <property type="match status" value="1"/>
</dbReference>
<dbReference type="Pfam" id="PF00078">
    <property type="entry name" value="RVT_1"/>
    <property type="match status" value="1"/>
</dbReference>
<dbReference type="SUPFAM" id="SSF56219">
    <property type="entry name" value="DNase I-like"/>
    <property type="match status" value="1"/>
</dbReference>
<name>A0A2U1PL53_ARTAN</name>
<protein>
    <submittedName>
        <fullName evidence="8">Hydroxycinnamoyl-CoA quinate/shikimate transferase</fullName>
    </submittedName>
</protein>
<dbReference type="PROSITE" id="PS50878">
    <property type="entry name" value="RT_POL"/>
    <property type="match status" value="1"/>
</dbReference>
<gene>
    <name evidence="8" type="ORF">CTI12_AA140730</name>
</gene>
<evidence type="ECO:0000256" key="4">
    <source>
        <dbReference type="PROSITE-ProRule" id="PRU00176"/>
    </source>
</evidence>
<evidence type="ECO:0000259" key="6">
    <source>
        <dbReference type="PROSITE" id="PS50102"/>
    </source>
</evidence>
<keyword evidence="2 8" id="KW-0808">Transferase</keyword>
<organism evidence="8 9">
    <name type="scientific">Artemisia annua</name>
    <name type="common">Sweet wormwood</name>
    <dbReference type="NCBI Taxonomy" id="35608"/>
    <lineage>
        <taxon>Eukaryota</taxon>
        <taxon>Viridiplantae</taxon>
        <taxon>Streptophyta</taxon>
        <taxon>Embryophyta</taxon>
        <taxon>Tracheophyta</taxon>
        <taxon>Spermatophyta</taxon>
        <taxon>Magnoliopsida</taxon>
        <taxon>eudicotyledons</taxon>
        <taxon>Gunneridae</taxon>
        <taxon>Pentapetalae</taxon>
        <taxon>asterids</taxon>
        <taxon>campanulids</taxon>
        <taxon>Asterales</taxon>
        <taxon>Asteraceae</taxon>
        <taxon>Asteroideae</taxon>
        <taxon>Anthemideae</taxon>
        <taxon>Artemisiinae</taxon>
        <taxon>Artemisia</taxon>
    </lineage>
</organism>
<dbReference type="SMART" id="SM00360">
    <property type="entry name" value="RRM"/>
    <property type="match status" value="1"/>
</dbReference>
<reference evidence="8 9" key="1">
    <citation type="journal article" date="2018" name="Mol. Plant">
        <title>The genome of Artemisia annua provides insight into the evolution of Asteraceae family and artemisinin biosynthesis.</title>
        <authorList>
            <person name="Shen Q."/>
            <person name="Zhang L."/>
            <person name="Liao Z."/>
            <person name="Wang S."/>
            <person name="Yan T."/>
            <person name="Shi P."/>
            <person name="Liu M."/>
            <person name="Fu X."/>
            <person name="Pan Q."/>
            <person name="Wang Y."/>
            <person name="Lv Z."/>
            <person name="Lu X."/>
            <person name="Zhang F."/>
            <person name="Jiang W."/>
            <person name="Ma Y."/>
            <person name="Chen M."/>
            <person name="Hao X."/>
            <person name="Li L."/>
            <person name="Tang Y."/>
            <person name="Lv G."/>
            <person name="Zhou Y."/>
            <person name="Sun X."/>
            <person name="Brodelius P.E."/>
            <person name="Rose J.K.C."/>
            <person name="Tang K."/>
        </authorList>
    </citation>
    <scope>NUCLEOTIDE SEQUENCE [LARGE SCALE GENOMIC DNA]</scope>
    <source>
        <strain evidence="9">cv. Huhao1</strain>
        <tissue evidence="8">Leaf</tissue>
    </source>
</reference>
<dbReference type="FunFam" id="3.30.559.10:FF:000008">
    <property type="entry name" value="Tryptamine hydroxycinnamoyl transferase"/>
    <property type="match status" value="1"/>
</dbReference>
<dbReference type="STRING" id="35608.A0A2U1PL53"/>
<dbReference type="EMBL" id="PKPP01001011">
    <property type="protein sequence ID" value="PWA86494.1"/>
    <property type="molecule type" value="Genomic_DNA"/>
</dbReference>
<dbReference type="SUPFAM" id="SSF54928">
    <property type="entry name" value="RNA-binding domain, RBD"/>
    <property type="match status" value="1"/>
</dbReference>
<dbReference type="InterPro" id="IPR012677">
    <property type="entry name" value="Nucleotide-bd_a/b_plait_sf"/>
</dbReference>
<feature type="compositionally biased region" description="Acidic residues" evidence="5">
    <location>
        <begin position="295"/>
        <end position="305"/>
    </location>
</feature>
<dbReference type="InterPro" id="IPR043502">
    <property type="entry name" value="DNA/RNA_pol_sf"/>
</dbReference>
<feature type="domain" description="Reverse transcriptase" evidence="7">
    <location>
        <begin position="942"/>
        <end position="1197"/>
    </location>
</feature>
<dbReference type="GO" id="GO:0003723">
    <property type="term" value="F:RNA binding"/>
    <property type="evidence" value="ECO:0007669"/>
    <property type="project" value="UniProtKB-UniRule"/>
</dbReference>
<dbReference type="GO" id="GO:0016747">
    <property type="term" value="F:acyltransferase activity, transferring groups other than amino-acyl groups"/>
    <property type="evidence" value="ECO:0007669"/>
    <property type="project" value="TreeGrafter"/>
</dbReference>
<dbReference type="CDD" id="cd00590">
    <property type="entry name" value="RRM_SF"/>
    <property type="match status" value="1"/>
</dbReference>
<dbReference type="Gene3D" id="3.30.559.10">
    <property type="entry name" value="Chloramphenicol acetyltransferase-like domain"/>
    <property type="match status" value="2"/>
</dbReference>
<dbReference type="InterPro" id="IPR023213">
    <property type="entry name" value="CAT-like_dom_sf"/>
</dbReference>
<dbReference type="InterPro" id="IPR050317">
    <property type="entry name" value="Plant_Fungal_Acyltransferase"/>
</dbReference>
<dbReference type="Pfam" id="PF00076">
    <property type="entry name" value="RRM_1"/>
    <property type="match status" value="1"/>
</dbReference>
<dbReference type="PANTHER" id="PTHR31642:SF260">
    <property type="entry name" value="SHIKIMATE O-HYDROXYCINNAMOYLTRANSFERASE-LIKE"/>
    <property type="match status" value="1"/>
</dbReference>
<dbReference type="PANTHER" id="PTHR31642">
    <property type="entry name" value="TRICHOTHECENE 3-O-ACETYLTRANSFERASE"/>
    <property type="match status" value="1"/>
</dbReference>
<feature type="compositionally biased region" description="Polar residues" evidence="5">
    <location>
        <begin position="1847"/>
        <end position="1857"/>
    </location>
</feature>
<sequence length="2070" mass="235268">MGGFRSKEDDIDKISVSIFVTNFPESCSAKELFHHCKQYGHVVDSFIPNKRSISGKRFGFVKFINVFNKERLVDNLCTMWIGRSKLQANLARFKRENKMGSGKEGRKENGVNIRQKFSTSNSAESIGIGKTFVFVVKKSSMAVETESNPSIVLDDECMNKKDLSLSLVGRVKELASLANLKKALCIEGFDNLKISYLGELWVLLEFVSSKAKELFSNNTGAGSWFSLWTGKTFRRIASKWGELLDVEEDELNFHSKRICIFTKDRQIIHESFKVIFRGKVHWARAIEVPGWTPEFSEEEEDEDLSVEGNFDDNHETQEVNNNFDESDEKKMLETEFEVPSGKKDSKSEDPFGIYSLLQKNKPNTESKVNEEEHSLSHPSGFTPEGDQLAGNSIGGSVVKVVEEKENGENSFVNNDIGNDSLNSVNKNGAPTGLDLPDIPRSGGSILNLMEEVVKAGQTMGYNMEGCIKDINDTIESQGEFGGLAQKAKKDWVKELCIKNKVNFVGLQETKMGSMDLNIVQPCWGNSTFEYVQSDSIGNSGVILCIWDPNSFRRNSFTRSDYFVIIRGVWLKSGSDLLIVVVYAPQNAKENVCCGNTLPIFQIHGMVRSKSDRFGSNFNVHDAEIFNSFIYKAGIEEVPLGGSAFTWCHKSTSKMSKLDRFFVSENLLISCPNFSAITLERFISDHRPILLRETSFDYGPIPFRFYRYWLDVDGFDKMVRDSWEAAPGNKNNAIRSFMGKLKFLKDRIRIWLSKHKANSRCETSILKEELRVCDEKIDKGMGSMEVVQNRLVILNKIHQVQKNQASEISQKAKIKWAIEGDENVKFFHGILNKKRSQSQIRGVMANGVWIEDPTKVKCEFLEHFWGRFDKPPQNRALIDIHFPNSPKNDQKVDLEQMVTKEEVKRAVWDCGVDKSPGPDGFSFCFYRHFWPMIEDDVFGVVEYFFIHGDMPKGCNSNFIALIPKIIDANMVKDFRPISLIGSLYMIIAKVLANRLVGVLSDLINEVQSAFVADRQILDGPFILNEVLQWCRKKKKQALIFKVDFKKAYDSVRWDFLDDVGSILINGSPTEEFQFFRGLKQGDPLSPFLFILVMESLHISFQRVVNAGLFNGINISSTVNLSYLFYADDAIFIGQWNELNIDTLVRVLECFFRASGLRINMCKSKIMGVNVEDAKVKSAANKLGCLVLKTPFTYLGTKVGENMSRKHAWNEVVEKVISRLSRWNLKTLSIGGRFMLLKSVLGSMPIFHMSIFKVSSSILNSLEAIRSRFFNGHEPKCKKASWVKWSKVLTSKENGGLGVSSLYALNRGLMFKWLWRFYSQNHSLWTKVIKALYGEEGSLDKDGTFGGRTCWTSIIQEVKVLQDQGINVRDFIKLKLGNGDGSRFWIDKWYEGGVLKSLFPRVYALELNKNVSVSSKLNAPSLDTSFRRNARSGIEETQFKSMAEIVKEILLVPRDDRYIWLLEDDGKFSVSSMRKMIDGNRFQDVSLSTRWVKSVPIKIMRKISSWWNVDYMEVNSYEERRSWLVSIQIRSRLKDIIEGIYYGLWWIMWNFRNKLLFDTKTPEKASIFNNLVSSSFYWFKYRCKASFNWDDWLKNPYILLVRYLGRLKNTIKQLVTIVCSSTSKRIRRTKGVIFSQMAFGYLWIQFRSQKTRLCLPISGRDSIHILTVYFYRPNGSSSFFDSNVMKKSLADVLVPFYPMAGRMGRDESGRLVINCNNEGVLFVEAESDTCLDDFGEFTPSPEFKLLTPSVDYSGDISSYPLFFAQHLLGDNVKAIYRVTHFKCGGVALGCGVFHTLSDGLSSLHFINTWSDVARGLSVSIPPFIERTLLRAREPPTPTHDHVEYHQPPSMDTITQKSGSLSKSSTRMLKLTLEQLNTLKAKAKAESGHNNSTYEILAAHIWRCACKARGLPDDQLTKLYVATDGRSRLSPHLPPGYLGNVVFTATPVDKSGNLTKGSLSNTAKLIHNTLTKMDNDYLRSAIDYLEVQPDMSALVRGPSYFASPNLNINAWTRLPVHDADFGYGRPIFMGPACILYEGTIYVLPSPNNDRSMSLAVCLDASEQPLFEKYLYEI</sequence>
<proteinExistence type="inferred from homology"/>
<dbReference type="InterPro" id="IPR035979">
    <property type="entry name" value="RBD_domain_sf"/>
</dbReference>
<keyword evidence="4" id="KW-0694">RNA-binding</keyword>
<feature type="region of interest" description="Disordered" evidence="5">
    <location>
        <begin position="1832"/>
        <end position="1857"/>
    </location>
</feature>
<feature type="compositionally biased region" description="Basic and acidic residues" evidence="5">
    <location>
        <begin position="1832"/>
        <end position="1842"/>
    </location>
</feature>
<dbReference type="CDD" id="cd01650">
    <property type="entry name" value="RT_nLTR_like"/>
    <property type="match status" value="1"/>
</dbReference>
<evidence type="ECO:0000256" key="1">
    <source>
        <dbReference type="ARBA" id="ARBA00009861"/>
    </source>
</evidence>
<dbReference type="InterPro" id="IPR000504">
    <property type="entry name" value="RRM_dom"/>
</dbReference>
<evidence type="ECO:0000256" key="5">
    <source>
        <dbReference type="SAM" id="MobiDB-lite"/>
    </source>
</evidence>
<feature type="region of interest" description="Disordered" evidence="5">
    <location>
        <begin position="360"/>
        <end position="391"/>
    </location>
</feature>
<keyword evidence="3" id="KW-0012">Acyltransferase</keyword>
<evidence type="ECO:0000259" key="7">
    <source>
        <dbReference type="PROSITE" id="PS50878"/>
    </source>
</evidence>
<dbReference type="SUPFAM" id="SSF56672">
    <property type="entry name" value="DNA/RNA polymerases"/>
    <property type="match status" value="1"/>
</dbReference>
<dbReference type="PROSITE" id="PS50102">
    <property type="entry name" value="RRM"/>
    <property type="match status" value="1"/>
</dbReference>
<dbReference type="Proteomes" id="UP000245207">
    <property type="component" value="Unassembled WGS sequence"/>
</dbReference>
<dbReference type="InterPro" id="IPR036691">
    <property type="entry name" value="Endo/exonu/phosph_ase_sf"/>
</dbReference>
<evidence type="ECO:0000256" key="2">
    <source>
        <dbReference type="ARBA" id="ARBA00022679"/>
    </source>
</evidence>
<feature type="domain" description="RRM" evidence="6">
    <location>
        <begin position="16"/>
        <end position="93"/>
    </location>
</feature>
<dbReference type="Gene3D" id="3.30.70.330">
    <property type="match status" value="1"/>
</dbReference>
<keyword evidence="9" id="KW-1185">Reference proteome</keyword>
<feature type="compositionally biased region" description="Basic and acidic residues" evidence="5">
    <location>
        <begin position="362"/>
        <end position="375"/>
    </location>
</feature>
<evidence type="ECO:0000313" key="8">
    <source>
        <dbReference type="EMBL" id="PWA86494.1"/>
    </source>
</evidence>
<dbReference type="Pfam" id="PF02458">
    <property type="entry name" value="Transferase"/>
    <property type="match status" value="1"/>
</dbReference>